<dbReference type="EC" id="2.4.1.292" evidence="2"/>
<dbReference type="PANTHER" id="PTHR12526">
    <property type="entry name" value="GLYCOSYLTRANSFERASE"/>
    <property type="match status" value="1"/>
</dbReference>
<dbReference type="EMBL" id="CABWIC010000007">
    <property type="protein sequence ID" value="VWL92300.1"/>
    <property type="molecule type" value="Genomic_DNA"/>
</dbReference>
<dbReference type="RefSeq" id="WP_152063220.1">
    <property type="nucleotide sequence ID" value="NZ_CABWIC010000007.1"/>
</dbReference>
<feature type="domain" description="Glycosyl transferase family 1" evidence="1">
    <location>
        <begin position="176"/>
        <end position="339"/>
    </location>
</feature>
<name>A0A5K1ITQ8_9ACTN</name>
<dbReference type="Gene3D" id="3.40.50.2000">
    <property type="entry name" value="Glycogen Phosphorylase B"/>
    <property type="match status" value="2"/>
</dbReference>
<dbReference type="GeneID" id="77465512"/>
<keyword evidence="2" id="KW-0328">Glycosyltransferase</keyword>
<dbReference type="SUPFAM" id="SSF53756">
    <property type="entry name" value="UDP-Glycosyltransferase/glycogen phosphorylase"/>
    <property type="match status" value="1"/>
</dbReference>
<dbReference type="InterPro" id="IPR001296">
    <property type="entry name" value="Glyco_trans_1"/>
</dbReference>
<dbReference type="Pfam" id="PF00534">
    <property type="entry name" value="Glycos_transf_1"/>
    <property type="match status" value="1"/>
</dbReference>
<dbReference type="AlphaFoldDB" id="A0A5K1ITQ8"/>
<organism evidence="2 3">
    <name type="scientific">Collinsella intestinalis</name>
    <dbReference type="NCBI Taxonomy" id="147207"/>
    <lineage>
        <taxon>Bacteria</taxon>
        <taxon>Bacillati</taxon>
        <taxon>Actinomycetota</taxon>
        <taxon>Coriobacteriia</taxon>
        <taxon>Coriobacteriales</taxon>
        <taxon>Coriobacteriaceae</taxon>
        <taxon>Collinsella</taxon>
    </lineage>
</organism>
<dbReference type="OrthoDB" id="9790710at2"/>
<dbReference type="Proteomes" id="UP000405524">
    <property type="component" value="Unassembled WGS sequence"/>
</dbReference>
<keyword evidence="2" id="KW-0808">Transferase</keyword>
<proteinExistence type="predicted"/>
<reference evidence="2 3" key="1">
    <citation type="submission" date="2019-10" db="EMBL/GenBank/DDBJ databases">
        <authorList>
            <person name="Wolf R A."/>
        </authorList>
    </citation>
    <scope>NUCLEOTIDE SEQUENCE [LARGE SCALE GENOMIC DNA]</scope>
    <source>
        <strain evidence="2">Collinsella_intestinalis_DSM_13632</strain>
    </source>
</reference>
<evidence type="ECO:0000313" key="3">
    <source>
        <dbReference type="Proteomes" id="UP000405524"/>
    </source>
</evidence>
<accession>A0A5K1ITQ8</accession>
<protein>
    <submittedName>
        <fullName evidence="2">GalNAc-alpha-(1-&gt;4)-GalNAc-alpha-(1-&gt;3)-diNAcBac-PP-undecaprenol alpha-1,4-N-acetyl-D-galactosaminyltransferase</fullName>
        <ecNumber evidence="2">2.4.1.292</ecNumber>
    </submittedName>
</protein>
<evidence type="ECO:0000313" key="2">
    <source>
        <dbReference type="EMBL" id="VWL92300.1"/>
    </source>
</evidence>
<dbReference type="PANTHER" id="PTHR12526:SF630">
    <property type="entry name" value="GLYCOSYLTRANSFERASE"/>
    <property type="match status" value="1"/>
</dbReference>
<evidence type="ECO:0000259" key="1">
    <source>
        <dbReference type="Pfam" id="PF00534"/>
    </source>
</evidence>
<sequence length="363" mass="40381">MIQTKPHELYMVMPTLSGGGAERVAVALANEMVAVGYRFTFLLTKSNTCVYDLKPNVEVQFICSQEKNGPLEQVRAIRREMKRHPDSTFLSFLSDQNVLLLLASLALPNRAVVSSRNFPSDDFNGRGVLFPLRDWLYSSRADAIVFQTEQQGSYFPENVRRKGVVIENPLTEGLPKRVPFSDRRRVLAASGRLTAQKNYPMMLRVFERVHKVFPEYRLEIYGKGDLLDELRQLADSLGVLQSVDFMGFRKDAVQMISTASANLMTSDWEGLSNSLIEALAMGVPTVSTRCAGGGAEAVIEDGVNGFLVDCGDVDAMSARVLSILEEPGLSERLASEATKINERLSVDVIAQKWENVLFPEDSF</sequence>
<dbReference type="GO" id="GO:0016757">
    <property type="term" value="F:glycosyltransferase activity"/>
    <property type="evidence" value="ECO:0007669"/>
    <property type="project" value="UniProtKB-KW"/>
</dbReference>
<gene>
    <name evidence="2" type="primary">pglH</name>
    <name evidence="2" type="ORF">JKKLCJKK_00528</name>
</gene>